<keyword evidence="3" id="KW-1185">Reference proteome</keyword>
<dbReference type="Proteomes" id="UP001549363">
    <property type="component" value="Unassembled WGS sequence"/>
</dbReference>
<sequence>MKTICKVVKKLMIWLIAVILLGLVSIFSYHHYQLMKESALLTDEGSLVKVNDKKINVYNEGDGKDTYVLMAGSGIAAPIYEMKGLYSKFFVENKIAVMERAGYGYSDVFNDARDIDTMLEQTREALLQSGNKPPYILMPHSLSGIEAIYWAQKYPQEIKAIIALDIGLPQQYVTHKMSLTNRWTVRGVNLLTELGLHRLVPEMTYNPEVMKQSFLTKEEKEIYKAISFKQFFNNDMKEELLHAYENSQKSINLPKPKETPILFIDAIAEQNKNSKYTKQQSKDYRDFAKQLNTSEVVEVSGTHSIYLYKPDEIYDLSQAFIKSKVDKKERSK</sequence>
<accession>A0ABV2PNV0</accession>
<dbReference type="EMBL" id="JBEPSB010000023">
    <property type="protein sequence ID" value="MET4562628.1"/>
    <property type="molecule type" value="Genomic_DNA"/>
</dbReference>
<name>A0ABV2PNV0_9BACI</name>
<reference evidence="2 3" key="1">
    <citation type="submission" date="2024-06" db="EMBL/GenBank/DDBJ databases">
        <title>Sorghum-associated microbial communities from plants grown in Nebraska, USA.</title>
        <authorList>
            <person name="Schachtman D."/>
        </authorList>
    </citation>
    <scope>NUCLEOTIDE SEQUENCE [LARGE SCALE GENOMIC DNA]</scope>
    <source>
        <strain evidence="2 3">736</strain>
    </source>
</reference>
<dbReference type="Gene3D" id="3.40.50.1820">
    <property type="entry name" value="alpha/beta hydrolase"/>
    <property type="match status" value="1"/>
</dbReference>
<keyword evidence="1" id="KW-0812">Transmembrane</keyword>
<dbReference type="RefSeq" id="WP_354472583.1">
    <property type="nucleotide sequence ID" value="NZ_JBEPSB010000023.1"/>
</dbReference>
<evidence type="ECO:0000313" key="2">
    <source>
        <dbReference type="EMBL" id="MET4562628.1"/>
    </source>
</evidence>
<evidence type="ECO:0000256" key="1">
    <source>
        <dbReference type="SAM" id="Phobius"/>
    </source>
</evidence>
<feature type="transmembrane region" description="Helical" evidence="1">
    <location>
        <begin position="12"/>
        <end position="32"/>
    </location>
</feature>
<dbReference type="InterPro" id="IPR029058">
    <property type="entry name" value="AB_hydrolase_fold"/>
</dbReference>
<evidence type="ECO:0000313" key="3">
    <source>
        <dbReference type="Proteomes" id="UP001549363"/>
    </source>
</evidence>
<keyword evidence="1" id="KW-0472">Membrane</keyword>
<organism evidence="2 3">
    <name type="scientific">Lysinibacillus parviboronicapiens</name>
    <dbReference type="NCBI Taxonomy" id="436516"/>
    <lineage>
        <taxon>Bacteria</taxon>
        <taxon>Bacillati</taxon>
        <taxon>Bacillota</taxon>
        <taxon>Bacilli</taxon>
        <taxon>Bacillales</taxon>
        <taxon>Bacillaceae</taxon>
        <taxon>Lysinibacillus</taxon>
    </lineage>
</organism>
<gene>
    <name evidence="2" type="ORF">ABIA69_003819</name>
</gene>
<keyword evidence="1" id="KW-1133">Transmembrane helix</keyword>
<dbReference type="SUPFAM" id="SSF53474">
    <property type="entry name" value="alpha/beta-Hydrolases"/>
    <property type="match status" value="1"/>
</dbReference>
<comment type="caution">
    <text evidence="2">The sequence shown here is derived from an EMBL/GenBank/DDBJ whole genome shotgun (WGS) entry which is preliminary data.</text>
</comment>
<proteinExistence type="predicted"/>
<protein>
    <submittedName>
        <fullName evidence="2">Pimeloyl-ACP methyl ester carboxylesterase</fullName>
    </submittedName>
</protein>